<dbReference type="KEGG" id="shx:MS3_00001096"/>
<dbReference type="AlphaFoldDB" id="A0A922LN50"/>
<dbReference type="InterPro" id="IPR036691">
    <property type="entry name" value="Endo/exonu/phosph_ase_sf"/>
</dbReference>
<accession>A0A922LN50</accession>
<dbReference type="SUPFAM" id="SSF56219">
    <property type="entry name" value="DNase I-like"/>
    <property type="match status" value="1"/>
</dbReference>
<reference evidence="1" key="4">
    <citation type="journal article" date="2022" name="PLoS Pathog.">
        <title>Chromosome-level genome of Schistosoma haematobium underpins genome-wide explorations of molecular variation.</title>
        <authorList>
            <person name="Stroehlein A.J."/>
            <person name="Korhonen P.K."/>
            <person name="Lee V.V."/>
            <person name="Ralph S.A."/>
            <person name="Mentink-Kane M."/>
            <person name="You H."/>
            <person name="McManus D.P."/>
            <person name="Tchuente L.T."/>
            <person name="Stothard J.R."/>
            <person name="Kaur P."/>
            <person name="Dudchenko O."/>
            <person name="Aiden E.L."/>
            <person name="Yang B."/>
            <person name="Yang H."/>
            <person name="Emery A.M."/>
            <person name="Webster B.L."/>
            <person name="Brindley P.J."/>
            <person name="Rollinson D."/>
            <person name="Chang B.C.H."/>
            <person name="Gasser R.B."/>
            <person name="Young N.D."/>
        </authorList>
    </citation>
    <scope>NUCLEOTIDE SEQUENCE</scope>
</reference>
<keyword evidence="2" id="KW-1185">Reference proteome</keyword>
<dbReference type="EMBL" id="AMPZ03000002">
    <property type="protein sequence ID" value="KAH9590050.1"/>
    <property type="molecule type" value="Genomic_DNA"/>
</dbReference>
<dbReference type="GeneID" id="75576646"/>
<reference evidence="1" key="3">
    <citation type="submission" date="2021-06" db="EMBL/GenBank/DDBJ databases">
        <title>Chromosome-level genome assembly for S. haematobium.</title>
        <authorList>
            <person name="Stroehlein A.J."/>
        </authorList>
    </citation>
    <scope>NUCLEOTIDE SEQUENCE</scope>
</reference>
<dbReference type="Proteomes" id="UP000471633">
    <property type="component" value="Unassembled WGS sequence"/>
</dbReference>
<comment type="caution">
    <text evidence="1">The sequence shown here is derived from an EMBL/GenBank/DDBJ whole genome shotgun (WGS) entry which is preliminary data.</text>
</comment>
<evidence type="ECO:0000313" key="2">
    <source>
        <dbReference type="Proteomes" id="UP000471633"/>
    </source>
</evidence>
<evidence type="ECO:0000313" key="1">
    <source>
        <dbReference type="EMBL" id="KAH9590050.1"/>
    </source>
</evidence>
<reference evidence="1" key="2">
    <citation type="journal article" date="2019" name="Gigascience">
        <title>High-quality Schistosoma haematobium genome achieved by single-molecule and long-range sequencing.</title>
        <authorList>
            <person name="Stroehlein A.J."/>
            <person name="Korhonen P.K."/>
            <person name="Chong T.M."/>
            <person name="Lim Y.L."/>
            <person name="Chan K.G."/>
            <person name="Webster B."/>
            <person name="Rollinson D."/>
            <person name="Brindley P.J."/>
            <person name="Gasser R.B."/>
            <person name="Young N.D."/>
        </authorList>
    </citation>
    <scope>NUCLEOTIDE SEQUENCE</scope>
</reference>
<gene>
    <name evidence="1" type="ORF">MS3_00001096</name>
</gene>
<dbReference type="RefSeq" id="XP_051070543.1">
    <property type="nucleotide sequence ID" value="XM_051208603.1"/>
</dbReference>
<organism evidence="1 2">
    <name type="scientific">Schistosoma haematobium</name>
    <name type="common">Blood fluke</name>
    <dbReference type="NCBI Taxonomy" id="6185"/>
    <lineage>
        <taxon>Eukaryota</taxon>
        <taxon>Metazoa</taxon>
        <taxon>Spiralia</taxon>
        <taxon>Lophotrochozoa</taxon>
        <taxon>Platyhelminthes</taxon>
        <taxon>Trematoda</taxon>
        <taxon>Digenea</taxon>
        <taxon>Strigeidida</taxon>
        <taxon>Schistosomatoidea</taxon>
        <taxon>Schistosomatidae</taxon>
        <taxon>Schistosoma</taxon>
    </lineage>
</organism>
<dbReference type="Gene3D" id="3.60.10.10">
    <property type="entry name" value="Endonuclease/exonuclease/phosphatase"/>
    <property type="match status" value="1"/>
</dbReference>
<proteinExistence type="predicted"/>
<protein>
    <recommendedName>
        <fullName evidence="3">Endonuclease/exonuclease/phosphatase domain-containing protein</fullName>
    </recommendedName>
</protein>
<sequence>MPFLTTRATSNIGTWNVWTMWETGRRSQVAAEMRYNLAVFRTSETHRSQAGLMRLASEEVLSYAGHEENNASYIQAISLMLYEEARNALIGLESHGPMIIKTERITINLIQCYVPTNDNNKDDKNQFCERLQSIIEKCPGKNLTILMEDLNSRVGMDNGYEDIMGRQGLGERN</sequence>
<name>A0A922LN50_SCHHA</name>
<dbReference type="CTD" id="75576646"/>
<reference evidence="1" key="1">
    <citation type="journal article" date="2012" name="Nat. Genet.">
        <title>Whole-genome sequence of Schistosoma haematobium.</title>
        <authorList>
            <person name="Young N.D."/>
            <person name="Jex A.R."/>
            <person name="Li B."/>
            <person name="Liu S."/>
            <person name="Yang L."/>
            <person name="Xiong Z."/>
            <person name="Li Y."/>
            <person name="Cantacessi C."/>
            <person name="Hall R.S."/>
            <person name="Xu X."/>
            <person name="Chen F."/>
            <person name="Wu X."/>
            <person name="Zerlotini A."/>
            <person name="Oliveira G."/>
            <person name="Hofmann A."/>
            <person name="Zhang G."/>
            <person name="Fang X."/>
            <person name="Kang Y."/>
            <person name="Campbell B.E."/>
            <person name="Loukas A."/>
            <person name="Ranganathan S."/>
            <person name="Rollinson D."/>
            <person name="Rinaldi G."/>
            <person name="Brindley P.J."/>
            <person name="Yang H."/>
            <person name="Wang J."/>
            <person name="Wang J."/>
            <person name="Gasser R.B."/>
        </authorList>
    </citation>
    <scope>NUCLEOTIDE SEQUENCE</scope>
</reference>
<evidence type="ECO:0008006" key="3">
    <source>
        <dbReference type="Google" id="ProtNLM"/>
    </source>
</evidence>